<comment type="caution">
    <text evidence="4">The sequence shown here is derived from an EMBL/GenBank/DDBJ whole genome shotgun (WGS) entry which is preliminary data.</text>
</comment>
<evidence type="ECO:0000313" key="4">
    <source>
        <dbReference type="EMBL" id="KAL0911502.1"/>
    </source>
</evidence>
<feature type="compositionally biased region" description="Polar residues" evidence="1">
    <location>
        <begin position="249"/>
        <end position="311"/>
    </location>
</feature>
<evidence type="ECO:0000313" key="5">
    <source>
        <dbReference type="Proteomes" id="UP001552299"/>
    </source>
</evidence>
<gene>
    <name evidence="4" type="ORF">M5K25_019650</name>
</gene>
<dbReference type="SUPFAM" id="SSF56219">
    <property type="entry name" value="DNase I-like"/>
    <property type="match status" value="1"/>
</dbReference>
<evidence type="ECO:0000259" key="3">
    <source>
        <dbReference type="Pfam" id="PF14111"/>
    </source>
</evidence>
<reference evidence="4 5" key="1">
    <citation type="journal article" date="2024" name="Plant Biotechnol. J.">
        <title>Dendrobium thyrsiflorum genome and its molecular insights into genes involved in important horticultural traits.</title>
        <authorList>
            <person name="Chen B."/>
            <person name="Wang J.Y."/>
            <person name="Zheng P.J."/>
            <person name="Li K.L."/>
            <person name="Liang Y.M."/>
            <person name="Chen X.F."/>
            <person name="Zhang C."/>
            <person name="Zhao X."/>
            <person name="He X."/>
            <person name="Zhang G.Q."/>
            <person name="Liu Z.J."/>
            <person name="Xu Q."/>
        </authorList>
    </citation>
    <scope>NUCLEOTIDE SEQUENCE [LARGE SCALE GENOMIC DNA]</scope>
    <source>
        <strain evidence="4">GZMU011</strain>
    </source>
</reference>
<evidence type="ECO:0008006" key="6">
    <source>
        <dbReference type="Google" id="ProtNLM"/>
    </source>
</evidence>
<name>A0ABD0UMC9_DENTH</name>
<evidence type="ECO:0000256" key="1">
    <source>
        <dbReference type="SAM" id="MobiDB-lite"/>
    </source>
</evidence>
<protein>
    <recommendedName>
        <fullName evidence="6">DUF4283 domain-containing protein</fullName>
    </recommendedName>
</protein>
<dbReference type="AlphaFoldDB" id="A0ABD0UMC9"/>
<dbReference type="Pfam" id="PF14111">
    <property type="entry name" value="DUF4283"/>
    <property type="match status" value="1"/>
</dbReference>
<feature type="compositionally biased region" description="Polar residues" evidence="1">
    <location>
        <begin position="212"/>
        <end position="239"/>
    </location>
</feature>
<evidence type="ECO:0000259" key="2">
    <source>
        <dbReference type="Pfam" id="PF03372"/>
    </source>
</evidence>
<proteinExistence type="predicted"/>
<feature type="domain" description="DUF4283" evidence="3">
    <location>
        <begin position="64"/>
        <end position="130"/>
    </location>
</feature>
<dbReference type="EMBL" id="JANQDX010000015">
    <property type="protein sequence ID" value="KAL0911502.1"/>
    <property type="molecule type" value="Genomic_DNA"/>
</dbReference>
<keyword evidence="5" id="KW-1185">Reference proteome</keyword>
<dbReference type="Gene3D" id="3.60.10.10">
    <property type="entry name" value="Endonuclease/exonuclease/phosphatase"/>
    <property type="match status" value="1"/>
</dbReference>
<dbReference type="InterPro" id="IPR005135">
    <property type="entry name" value="Endo/exonuclease/phosphatase"/>
</dbReference>
<accession>A0ABD0UMC9</accession>
<sequence>MADFSSMDFPTLRPIAGGTPPPPSRNWKSIVVDFDPSSKDIPLSYLPKEPEIIPFAGERLSKGAEDWKLCLVGYSVGRRPFYEALLKAIRNTWKLKGSFQLLSLSDGFFLLRFTSMEDYDMAWSKGVWFFLVTAEATFPDDIAISLDDEVFSLKVQYEWKPTPCVHCQSLTHYSASCPTKPETAHINNPEPGPSVPPSNARGRSMSRRSRNKSASPQIRNSRNLNTATDPPNPSNTNAKAPNDPALLQPHSSKPHTPSTNNDVLEQTHPNTIHSVKSHIPNLNSPMEETSSSNSTSLPACSSPHNANNISPNKFGVLQTVEEEQEHTAGSSSNALESDTNLLIGDVSIPPPTRSQASKSAKGKQNRINVDSLQNPFFHHNHAIFPSEQSCNNFELSSSGRIWVKWNAIKLKNARTHLWDQLRSCVPSQNTPWIVMGDFNCCRFASEKIGGNALTQSSLGELNSMIFDANLTDLPSIGNTYTWFNQRQENPIHIKLDRILVNEYWMNNFPNTYYSIQAPSCSDHCPLILQNSDVIYVNHHFMFKNYWTSLDSFWYLVLDVFSARTSGNPIYDFCGKLKSLKFRIKGESWANSNNIQDQLDDLHAKQLEHLGLLSAEPNSPSLITDLKRVNQQISDLSTMQASWIIQRAKASWLSQGEDNLKFLYARIKRRMALRNSAINLSSSLSPLRAEAVGNDERMLLSLPLDGRYRFCCNMYSMMARPQPGECGFLDSSICILFT</sequence>
<feature type="compositionally biased region" description="Polar residues" evidence="1">
    <location>
        <begin position="327"/>
        <end position="340"/>
    </location>
</feature>
<dbReference type="Proteomes" id="UP001552299">
    <property type="component" value="Unassembled WGS sequence"/>
</dbReference>
<dbReference type="InterPro" id="IPR036691">
    <property type="entry name" value="Endo/exonu/phosph_ase_sf"/>
</dbReference>
<dbReference type="PANTHER" id="PTHR33710">
    <property type="entry name" value="BNAC02G09200D PROTEIN"/>
    <property type="match status" value="1"/>
</dbReference>
<dbReference type="PANTHER" id="PTHR33710:SF79">
    <property type="entry name" value="OS06G0205337 PROTEIN"/>
    <property type="match status" value="1"/>
</dbReference>
<feature type="region of interest" description="Disordered" evidence="1">
    <location>
        <begin position="181"/>
        <end position="365"/>
    </location>
</feature>
<feature type="domain" description="Endonuclease/exonuclease/phosphatase" evidence="2">
    <location>
        <begin position="400"/>
        <end position="523"/>
    </location>
</feature>
<dbReference type="Pfam" id="PF03372">
    <property type="entry name" value="Exo_endo_phos"/>
    <property type="match status" value="1"/>
</dbReference>
<dbReference type="InterPro" id="IPR025558">
    <property type="entry name" value="DUF4283"/>
</dbReference>
<organism evidence="4 5">
    <name type="scientific">Dendrobium thyrsiflorum</name>
    <name type="common">Pinecone-like raceme dendrobium</name>
    <name type="synonym">Orchid</name>
    <dbReference type="NCBI Taxonomy" id="117978"/>
    <lineage>
        <taxon>Eukaryota</taxon>
        <taxon>Viridiplantae</taxon>
        <taxon>Streptophyta</taxon>
        <taxon>Embryophyta</taxon>
        <taxon>Tracheophyta</taxon>
        <taxon>Spermatophyta</taxon>
        <taxon>Magnoliopsida</taxon>
        <taxon>Liliopsida</taxon>
        <taxon>Asparagales</taxon>
        <taxon>Orchidaceae</taxon>
        <taxon>Epidendroideae</taxon>
        <taxon>Malaxideae</taxon>
        <taxon>Dendrobiinae</taxon>
        <taxon>Dendrobium</taxon>
    </lineage>
</organism>
<feature type="region of interest" description="Disordered" evidence="1">
    <location>
        <begin position="1"/>
        <end position="24"/>
    </location>
</feature>